<dbReference type="GO" id="GO:0003746">
    <property type="term" value="F:translation elongation factor activity"/>
    <property type="evidence" value="ECO:0007669"/>
    <property type="project" value="UniProtKB-KW"/>
</dbReference>
<dbReference type="AlphaFoldDB" id="A0A212KAZ5"/>
<keyword evidence="6" id="KW-0342">GTP-binding</keyword>
<dbReference type="InterPro" id="IPR057335">
    <property type="entry name" value="Beta-barrel_SelB"/>
</dbReference>
<reference evidence="10" key="1">
    <citation type="submission" date="2016-04" db="EMBL/GenBank/DDBJ databases">
        <authorList>
            <person name="Evans L.H."/>
            <person name="Alamgir A."/>
            <person name="Owens N."/>
            <person name="Weber N.D."/>
            <person name="Virtaneva K."/>
            <person name="Barbian K."/>
            <person name="Babar A."/>
            <person name="Rosenke K."/>
        </authorList>
    </citation>
    <scope>NUCLEOTIDE SEQUENCE</scope>
    <source>
        <strain evidence="10">86</strain>
    </source>
</reference>
<dbReference type="Pfam" id="PF09107">
    <property type="entry name" value="WHD_3rd_SelB"/>
    <property type="match status" value="1"/>
</dbReference>
<evidence type="ECO:0000259" key="9">
    <source>
        <dbReference type="PROSITE" id="PS51722"/>
    </source>
</evidence>
<organism evidence="10">
    <name type="scientific">uncultured Eubacteriales bacterium</name>
    <dbReference type="NCBI Taxonomy" id="172733"/>
    <lineage>
        <taxon>Bacteria</taxon>
        <taxon>Bacillati</taxon>
        <taxon>Bacillota</taxon>
        <taxon>Clostridia</taxon>
        <taxon>Eubacteriales</taxon>
        <taxon>environmental samples</taxon>
    </lineage>
</organism>
<dbReference type="Pfam" id="PF09106">
    <property type="entry name" value="WHD_2nd_SelB"/>
    <property type="match status" value="1"/>
</dbReference>
<dbReference type="Pfam" id="PF00009">
    <property type="entry name" value="GTP_EFTU"/>
    <property type="match status" value="1"/>
</dbReference>
<proteinExistence type="predicted"/>
<evidence type="ECO:0000256" key="3">
    <source>
        <dbReference type="ARBA" id="ARBA00022490"/>
    </source>
</evidence>
<dbReference type="NCBIfam" id="TIGR00475">
    <property type="entry name" value="selB"/>
    <property type="match status" value="1"/>
</dbReference>
<dbReference type="GO" id="GO:0003723">
    <property type="term" value="F:RNA binding"/>
    <property type="evidence" value="ECO:0007669"/>
    <property type="project" value="InterPro"/>
</dbReference>
<dbReference type="InterPro" id="IPR009000">
    <property type="entry name" value="Transl_B-barrel_sf"/>
</dbReference>
<evidence type="ECO:0000256" key="8">
    <source>
        <dbReference type="ARBA" id="ARBA00031615"/>
    </source>
</evidence>
<dbReference type="EMBL" id="FLUN01000001">
    <property type="protein sequence ID" value="SBW08788.1"/>
    <property type="molecule type" value="Genomic_DNA"/>
</dbReference>
<dbReference type="SUPFAM" id="SSF46785">
    <property type="entry name" value="Winged helix' DNA-binding domain"/>
    <property type="match status" value="2"/>
</dbReference>
<dbReference type="InterPro" id="IPR027417">
    <property type="entry name" value="P-loop_NTPase"/>
</dbReference>
<dbReference type="Gene3D" id="1.10.10.10">
    <property type="entry name" value="Winged helix-like DNA-binding domain superfamily/Winged helix DNA-binding domain"/>
    <property type="match status" value="1"/>
</dbReference>
<evidence type="ECO:0000313" key="10">
    <source>
        <dbReference type="EMBL" id="SBW08788.1"/>
    </source>
</evidence>
<dbReference type="InterPro" id="IPR036390">
    <property type="entry name" value="WH_DNA-bd_sf"/>
</dbReference>
<dbReference type="InterPro" id="IPR000795">
    <property type="entry name" value="T_Tr_GTP-bd_dom"/>
</dbReference>
<dbReference type="GO" id="GO:0001514">
    <property type="term" value="P:selenocysteine incorporation"/>
    <property type="evidence" value="ECO:0007669"/>
    <property type="project" value="InterPro"/>
</dbReference>
<protein>
    <recommendedName>
        <fullName evidence="2">Selenocysteine-specific elongation factor</fullName>
    </recommendedName>
    <alternativeName>
        <fullName evidence="8">SelB translation factor</fullName>
    </alternativeName>
</protein>
<dbReference type="GO" id="GO:0005525">
    <property type="term" value="F:GTP binding"/>
    <property type="evidence" value="ECO:0007669"/>
    <property type="project" value="UniProtKB-KW"/>
</dbReference>
<name>A0A212KAZ5_9FIRM</name>
<evidence type="ECO:0000256" key="2">
    <source>
        <dbReference type="ARBA" id="ARBA00015953"/>
    </source>
</evidence>
<dbReference type="Pfam" id="PF03144">
    <property type="entry name" value="GTP_EFTU_D2"/>
    <property type="match status" value="1"/>
</dbReference>
<sequence>MADFILGVAGHVDHGKTALTLALTGVDTDKLAEEKRRGLTIETGFAPFPLPDGGVAALVDVPGHEAFLRNMLSGAAGLDAAILTVAADDGVMPQTREHLDICTLLGVGLGLVVITKSDLADESRLAQVREEVALLTAGSFLEGAPVLPVSVRTSIGLEALRTAIAALATAPRSSRAEDMPFRLNIDRVFTREGFGTIITGTITSGAVSAGDELVLYPSGKPVRVRGLQSHGVEIARLSVGRRAALNLSGVDRDEVSRGDTIASSGSMDLTDFVEAELTLLPHAAPLKTGTRVRLYQGTRELLCRCTLRGRKVLLPGAYCAVRLRLEAPMAARQGDRFVVRTLSPAATVGGGIFQALTPAERQKETPDPLELLAQYHVRYPLRDGMNRGELLQKCGGKTALLEALAARGAIKLRGGVAALPGFRPKYTPELAKVRDQIEVYYRRAGLAPEENETVDASMGGEVMEKLVRDGILVPLGGRHRVHRVYYRREEEALRALAEREGVIALGQYRDMLGVSRKYALLLLEQFDRAGVTVKQGDCRVLAGH</sequence>
<dbReference type="CDD" id="cd04171">
    <property type="entry name" value="SelB"/>
    <property type="match status" value="1"/>
</dbReference>
<dbReference type="CDD" id="cd03696">
    <property type="entry name" value="SelB_II"/>
    <property type="match status" value="1"/>
</dbReference>
<dbReference type="InterPro" id="IPR036388">
    <property type="entry name" value="WH-like_DNA-bd_sf"/>
</dbReference>
<evidence type="ECO:0000256" key="4">
    <source>
        <dbReference type="ARBA" id="ARBA00022741"/>
    </source>
</evidence>
<keyword evidence="4" id="KW-0547">Nucleotide-binding</keyword>
<accession>A0A212KAZ5</accession>
<comment type="subcellular location">
    <subcellularLocation>
        <location evidence="1">Cytoplasm</location>
    </subcellularLocation>
</comment>
<keyword evidence="10" id="KW-0251">Elongation factor</keyword>
<dbReference type="SUPFAM" id="SSF50447">
    <property type="entry name" value="Translation proteins"/>
    <property type="match status" value="1"/>
</dbReference>
<dbReference type="NCBIfam" id="TIGR00231">
    <property type="entry name" value="small_GTP"/>
    <property type="match status" value="1"/>
</dbReference>
<dbReference type="SUPFAM" id="SSF52540">
    <property type="entry name" value="P-loop containing nucleoside triphosphate hydrolases"/>
    <property type="match status" value="1"/>
</dbReference>
<dbReference type="SUPFAM" id="SSF50465">
    <property type="entry name" value="EF-Tu/eEF-1alpha/eIF2-gamma C-terminal domain"/>
    <property type="match status" value="1"/>
</dbReference>
<dbReference type="PANTHER" id="PTHR43721">
    <property type="entry name" value="ELONGATION FACTOR TU-RELATED"/>
    <property type="match status" value="1"/>
</dbReference>
<dbReference type="PROSITE" id="PS51722">
    <property type="entry name" value="G_TR_2"/>
    <property type="match status" value="1"/>
</dbReference>
<dbReference type="PRINTS" id="PR00315">
    <property type="entry name" value="ELONGATNFCT"/>
</dbReference>
<dbReference type="Pfam" id="PF25461">
    <property type="entry name" value="Beta-barrel_SelB"/>
    <property type="match status" value="1"/>
</dbReference>
<feature type="domain" description="Tr-type G" evidence="9">
    <location>
        <begin position="1"/>
        <end position="172"/>
    </location>
</feature>
<evidence type="ECO:0000256" key="7">
    <source>
        <dbReference type="ARBA" id="ARBA00025526"/>
    </source>
</evidence>
<dbReference type="InterPro" id="IPR004161">
    <property type="entry name" value="EFTu-like_2"/>
</dbReference>
<dbReference type="InterPro" id="IPR015191">
    <property type="entry name" value="SelB_WHD4"/>
</dbReference>
<dbReference type="Gene3D" id="1.10.10.2770">
    <property type="match status" value="1"/>
</dbReference>
<comment type="function">
    <text evidence="7">Translation factor necessary for the incorporation of selenocysteine into proteins. It probably replaces EF-Tu for the insertion of selenocysteine directed by the UGA codon. SelB binds GTP and GDP.</text>
</comment>
<dbReference type="InterPro" id="IPR004535">
    <property type="entry name" value="Transl_elong_SelB"/>
</dbReference>
<dbReference type="InterPro" id="IPR009001">
    <property type="entry name" value="Transl_elong_EF1A/Init_IF2_C"/>
</dbReference>
<evidence type="ECO:0000256" key="6">
    <source>
        <dbReference type="ARBA" id="ARBA00023134"/>
    </source>
</evidence>
<evidence type="ECO:0000256" key="5">
    <source>
        <dbReference type="ARBA" id="ARBA00022917"/>
    </source>
</evidence>
<dbReference type="InterPro" id="IPR015190">
    <property type="entry name" value="Elong_fac_SelB-wing-hlx_typ-2"/>
</dbReference>
<dbReference type="InterPro" id="IPR050055">
    <property type="entry name" value="EF-Tu_GTPase"/>
</dbReference>
<dbReference type="GO" id="GO:0005737">
    <property type="term" value="C:cytoplasm"/>
    <property type="evidence" value="ECO:0007669"/>
    <property type="project" value="UniProtKB-SubCell"/>
</dbReference>
<evidence type="ECO:0000256" key="1">
    <source>
        <dbReference type="ARBA" id="ARBA00004496"/>
    </source>
</evidence>
<keyword evidence="3" id="KW-0963">Cytoplasm</keyword>
<dbReference type="CDD" id="cd15491">
    <property type="entry name" value="selB_III"/>
    <property type="match status" value="1"/>
</dbReference>
<dbReference type="GO" id="GO:0003924">
    <property type="term" value="F:GTPase activity"/>
    <property type="evidence" value="ECO:0007669"/>
    <property type="project" value="InterPro"/>
</dbReference>
<dbReference type="InterPro" id="IPR005225">
    <property type="entry name" value="Small_GTP-bd"/>
</dbReference>
<dbReference type="Gene3D" id="3.40.50.300">
    <property type="entry name" value="P-loop containing nucleotide triphosphate hydrolases"/>
    <property type="match status" value="1"/>
</dbReference>
<keyword evidence="5" id="KW-0648">Protein biosynthesis</keyword>
<gene>
    <name evidence="10" type="primary">selB</name>
    <name evidence="10" type="ORF">KL86CLO1_12519</name>
</gene>
<dbReference type="PANTHER" id="PTHR43721:SF9">
    <property type="entry name" value="GTP-BINDING PROTEIN 1"/>
    <property type="match status" value="1"/>
</dbReference>
<dbReference type="Gene3D" id="2.40.30.10">
    <property type="entry name" value="Translation factors"/>
    <property type="match status" value="2"/>
</dbReference>